<evidence type="ECO:0000256" key="1">
    <source>
        <dbReference type="SAM" id="Phobius"/>
    </source>
</evidence>
<sequence>MGVMNAASWLTLAVIGAAVFLALRARRRSGDCGGCRGCGGCRQRDEKRSGR</sequence>
<keyword evidence="1" id="KW-0812">Transmembrane</keyword>
<evidence type="ECO:0000313" key="3">
    <source>
        <dbReference type="Proteomes" id="UP000006462"/>
    </source>
</evidence>
<protein>
    <recommendedName>
        <fullName evidence="4">FeoB-associated Cys-rich membrane protein</fullName>
    </recommendedName>
</protein>
<gene>
    <name evidence="2" type="ORF">HMPREF7215_2038</name>
</gene>
<dbReference type="Proteomes" id="UP000006462">
    <property type="component" value="Unassembled WGS sequence"/>
</dbReference>
<accession>A0ABP2HWI9</accession>
<keyword evidence="1" id="KW-0472">Membrane</keyword>
<reference evidence="2 3" key="1">
    <citation type="submission" date="2009-12" db="EMBL/GenBank/DDBJ databases">
        <authorList>
            <person name="Shrivastava S."/>
            <person name="Madupu R."/>
            <person name="Durkin A.S."/>
            <person name="Torralba M."/>
            <person name="Methe B."/>
            <person name="Sutton G.G."/>
            <person name="Strausberg R.L."/>
            <person name="Nelson K.E."/>
        </authorList>
    </citation>
    <scope>NUCLEOTIDE SEQUENCE [LARGE SCALE GENOMIC DNA]</scope>
    <source>
        <strain evidence="2 3">W5455</strain>
    </source>
</reference>
<name>A0ABP2HWI9_9BACT</name>
<feature type="transmembrane region" description="Helical" evidence="1">
    <location>
        <begin position="6"/>
        <end position="23"/>
    </location>
</feature>
<evidence type="ECO:0008006" key="4">
    <source>
        <dbReference type="Google" id="ProtNLM"/>
    </source>
</evidence>
<keyword evidence="3" id="KW-1185">Reference proteome</keyword>
<evidence type="ECO:0000313" key="2">
    <source>
        <dbReference type="EMBL" id="EFB91655.1"/>
    </source>
</evidence>
<comment type="caution">
    <text evidence="2">The sequence shown here is derived from an EMBL/GenBank/DDBJ whole genome shotgun (WGS) entry which is preliminary data.</text>
</comment>
<keyword evidence="1" id="KW-1133">Transmembrane helix</keyword>
<proteinExistence type="predicted"/>
<organism evidence="2 3">
    <name type="scientific">Pyramidobacter piscolens W5455</name>
    <dbReference type="NCBI Taxonomy" id="352165"/>
    <lineage>
        <taxon>Bacteria</taxon>
        <taxon>Thermotogati</taxon>
        <taxon>Synergistota</taxon>
        <taxon>Synergistia</taxon>
        <taxon>Synergistales</taxon>
        <taxon>Dethiosulfovibrionaceae</taxon>
        <taxon>Pyramidobacter</taxon>
    </lineage>
</organism>
<dbReference type="EMBL" id="ADFP01000024">
    <property type="protein sequence ID" value="EFB91655.1"/>
    <property type="molecule type" value="Genomic_DNA"/>
</dbReference>